<feature type="transmembrane region" description="Helical" evidence="8">
    <location>
        <begin position="29"/>
        <end position="50"/>
    </location>
</feature>
<feature type="transmembrane region" description="Helical" evidence="8">
    <location>
        <begin position="288"/>
        <end position="305"/>
    </location>
</feature>
<feature type="transmembrane region" description="Helical" evidence="8">
    <location>
        <begin position="71"/>
        <end position="94"/>
    </location>
</feature>
<feature type="transmembrane region" description="Helical" evidence="8">
    <location>
        <begin position="137"/>
        <end position="156"/>
    </location>
</feature>
<feature type="transmembrane region" description="Helical" evidence="8">
    <location>
        <begin position="311"/>
        <end position="330"/>
    </location>
</feature>
<protein>
    <recommendedName>
        <fullName evidence="11">Amino acid transporter transmembrane domain-containing protein</fullName>
    </recommendedName>
</protein>
<evidence type="ECO:0000256" key="7">
    <source>
        <dbReference type="ARBA" id="ARBA00023136"/>
    </source>
</evidence>
<dbReference type="Pfam" id="PF03222">
    <property type="entry name" value="Trp_Tyr_perm"/>
    <property type="match status" value="1"/>
</dbReference>
<evidence type="ECO:0008006" key="11">
    <source>
        <dbReference type="Google" id="ProtNLM"/>
    </source>
</evidence>
<dbReference type="AlphaFoldDB" id="A0A1G2H2W8"/>
<comment type="subcellular location">
    <subcellularLocation>
        <location evidence="1">Cell inner membrane</location>
        <topology evidence="1">Multi-pass membrane protein</topology>
    </subcellularLocation>
</comment>
<keyword evidence="4" id="KW-0997">Cell inner membrane</keyword>
<keyword evidence="3" id="KW-1003">Cell membrane</keyword>
<evidence type="ECO:0000313" key="10">
    <source>
        <dbReference type="Proteomes" id="UP000177954"/>
    </source>
</evidence>
<dbReference type="STRING" id="1802129.A3J04_00380"/>
<dbReference type="InterPro" id="IPR018227">
    <property type="entry name" value="Amino_acid_transport_2"/>
</dbReference>
<evidence type="ECO:0000256" key="1">
    <source>
        <dbReference type="ARBA" id="ARBA00004429"/>
    </source>
</evidence>
<keyword evidence="7 8" id="KW-0472">Membrane</keyword>
<evidence type="ECO:0000256" key="8">
    <source>
        <dbReference type="SAM" id="Phobius"/>
    </source>
</evidence>
<evidence type="ECO:0000256" key="6">
    <source>
        <dbReference type="ARBA" id="ARBA00022989"/>
    </source>
</evidence>
<gene>
    <name evidence="9" type="ORF">A3J04_00380</name>
</gene>
<name>A0A1G2H2W8_9BACT</name>
<dbReference type="GO" id="GO:0005886">
    <property type="term" value="C:plasma membrane"/>
    <property type="evidence" value="ECO:0007669"/>
    <property type="project" value="UniProtKB-SubCell"/>
</dbReference>
<feature type="transmembrane region" description="Helical" evidence="8">
    <location>
        <begin position="114"/>
        <end position="130"/>
    </location>
</feature>
<evidence type="ECO:0000256" key="4">
    <source>
        <dbReference type="ARBA" id="ARBA00022519"/>
    </source>
</evidence>
<keyword evidence="2" id="KW-0813">Transport</keyword>
<proteinExistence type="predicted"/>
<dbReference type="PANTHER" id="PTHR32195">
    <property type="entry name" value="OS07G0662800 PROTEIN"/>
    <property type="match status" value="1"/>
</dbReference>
<feature type="transmembrane region" description="Helical" evidence="8">
    <location>
        <begin position="251"/>
        <end position="276"/>
    </location>
</feature>
<evidence type="ECO:0000313" key="9">
    <source>
        <dbReference type="EMBL" id="OGZ56328.1"/>
    </source>
</evidence>
<feature type="transmembrane region" description="Helical" evidence="8">
    <location>
        <begin position="209"/>
        <end position="231"/>
    </location>
</feature>
<dbReference type="Gene3D" id="1.20.1740.10">
    <property type="entry name" value="Amino acid/polyamine transporter I"/>
    <property type="match status" value="1"/>
</dbReference>
<dbReference type="PANTHER" id="PTHR32195:SF26">
    <property type="entry name" value="TRYPTOPHAN OR TYROSINE TRANSPORTER PROTEIN"/>
    <property type="match status" value="1"/>
</dbReference>
<feature type="transmembrane region" description="Helical" evidence="8">
    <location>
        <begin position="176"/>
        <end position="197"/>
    </location>
</feature>
<evidence type="ECO:0000256" key="2">
    <source>
        <dbReference type="ARBA" id="ARBA00022448"/>
    </source>
</evidence>
<dbReference type="GO" id="GO:0003333">
    <property type="term" value="P:amino acid transmembrane transport"/>
    <property type="evidence" value="ECO:0007669"/>
    <property type="project" value="InterPro"/>
</dbReference>
<comment type="caution">
    <text evidence="9">The sequence shown here is derived from an EMBL/GenBank/DDBJ whole genome shotgun (WGS) entry which is preliminary data.</text>
</comment>
<sequence>MLRGLGLLVGMIIGAGIFALPYAVSEAGFIWSGIHFAVVAVIVTLVHILYGNILYDHPEHHRLPGYIRSSFGKWAAGLALISRLFSYYGSLLAYGALAGTFLSFFNKWASEFEAGIYFFLAISFLLFLNLKRAGTINFLLTVPLVIFPFVLSWFIFSRGDFNALQFLPERSNWFLPYGIFLFAMSGASVIPEVIETLGRKKRSIFRGVVILGTLVVSLVYIVFTITILSVAGSHVPKDALSVLRQFDGGVLLPLGVVIGLLAIATSHLALGLELRYTFEYDLFLKKKFSWALVTFVPLILFTLGFNDFVLVISFIGAIGIGVEGILITLLSRKVSRTNIILVGALLIIFAAGALFEIVNILGYI</sequence>
<dbReference type="Proteomes" id="UP000177954">
    <property type="component" value="Unassembled WGS sequence"/>
</dbReference>
<accession>A0A1G2H2W8</accession>
<dbReference type="EMBL" id="MHNZ01000019">
    <property type="protein sequence ID" value="OGZ56328.1"/>
    <property type="molecule type" value="Genomic_DNA"/>
</dbReference>
<organism evidence="9 10">
    <name type="scientific">Candidatus Ryanbacteria bacterium RIFCSPLOWO2_02_FULL_47_14</name>
    <dbReference type="NCBI Taxonomy" id="1802129"/>
    <lineage>
        <taxon>Bacteria</taxon>
        <taxon>Candidatus Ryaniibacteriota</taxon>
    </lineage>
</organism>
<evidence type="ECO:0000256" key="5">
    <source>
        <dbReference type="ARBA" id="ARBA00022692"/>
    </source>
</evidence>
<feature type="transmembrane region" description="Helical" evidence="8">
    <location>
        <begin position="339"/>
        <end position="361"/>
    </location>
</feature>
<evidence type="ECO:0000256" key="3">
    <source>
        <dbReference type="ARBA" id="ARBA00022475"/>
    </source>
</evidence>
<keyword evidence="5 8" id="KW-0812">Transmembrane</keyword>
<keyword evidence="6 8" id="KW-1133">Transmembrane helix</keyword>
<reference evidence="9 10" key="1">
    <citation type="journal article" date="2016" name="Nat. Commun.">
        <title>Thousands of microbial genomes shed light on interconnected biogeochemical processes in an aquifer system.</title>
        <authorList>
            <person name="Anantharaman K."/>
            <person name="Brown C.T."/>
            <person name="Hug L.A."/>
            <person name="Sharon I."/>
            <person name="Castelle C.J."/>
            <person name="Probst A.J."/>
            <person name="Thomas B.C."/>
            <person name="Singh A."/>
            <person name="Wilkins M.J."/>
            <person name="Karaoz U."/>
            <person name="Brodie E.L."/>
            <person name="Williams K.H."/>
            <person name="Hubbard S.S."/>
            <person name="Banfield J.F."/>
        </authorList>
    </citation>
    <scope>NUCLEOTIDE SEQUENCE [LARGE SCALE GENOMIC DNA]</scope>
</reference>